<evidence type="ECO:0000259" key="1">
    <source>
        <dbReference type="Pfam" id="PF00534"/>
    </source>
</evidence>
<dbReference type="GO" id="GO:0016757">
    <property type="term" value="F:glycosyltransferase activity"/>
    <property type="evidence" value="ECO:0007669"/>
    <property type="project" value="InterPro"/>
</dbReference>
<dbReference type="AlphaFoldDB" id="A0A1H4ESC4"/>
<proteinExistence type="predicted"/>
<organism evidence="3 4">
    <name type="scientific">Flavobacterium gillisiae</name>
    <dbReference type="NCBI Taxonomy" id="150146"/>
    <lineage>
        <taxon>Bacteria</taxon>
        <taxon>Pseudomonadati</taxon>
        <taxon>Bacteroidota</taxon>
        <taxon>Flavobacteriia</taxon>
        <taxon>Flavobacteriales</taxon>
        <taxon>Flavobacteriaceae</taxon>
        <taxon>Flavobacterium</taxon>
    </lineage>
</organism>
<sequence>MSTSILFYFNSLQPSGGIERVISTLANKLCETHIITIVVKDPAISFYPLDSRIILVSLNNELNFDMNSRFKRLFTAARSALKNAIALHAFLKENKFDNYYIAHPLNAMEFHLARGFRRTDTIVTEHGGVDAYNLVYKKIKDWIYAKAKVYVVPTTTDTEIYKKLGYPTQYIPHFRSDLKYEKSTLELNTVLTIGRFTDVKQHLLLLKVWKQVIDAIPSTEWKLQIVGEGELHEDYINFINVNKLHSSVAILKPNVDVAQFYKSASVFVMTSKSEGFGMVLLEAISFGLPCISFDCPAGPRDMINDKNGFLIGPNDEIALKNALIELIRKPDLHKRLGAQAYLDSVNWQDENILKHWLKILN</sequence>
<dbReference type="STRING" id="150146.SAMN05443667_110123"/>
<dbReference type="SUPFAM" id="SSF53756">
    <property type="entry name" value="UDP-Glycosyltransferase/glycogen phosphorylase"/>
    <property type="match status" value="1"/>
</dbReference>
<dbReference type="PANTHER" id="PTHR12526:SF630">
    <property type="entry name" value="GLYCOSYLTRANSFERASE"/>
    <property type="match status" value="1"/>
</dbReference>
<evidence type="ECO:0000313" key="3">
    <source>
        <dbReference type="EMBL" id="SEA87162.1"/>
    </source>
</evidence>
<evidence type="ECO:0000259" key="2">
    <source>
        <dbReference type="Pfam" id="PF13439"/>
    </source>
</evidence>
<dbReference type="Pfam" id="PF00534">
    <property type="entry name" value="Glycos_transf_1"/>
    <property type="match status" value="1"/>
</dbReference>
<feature type="domain" description="Glycosyltransferase subfamily 4-like N-terminal" evidence="2">
    <location>
        <begin position="16"/>
        <end position="168"/>
    </location>
</feature>
<protein>
    <submittedName>
        <fullName evidence="3">Glycosyltransferase involved in cell wall bisynthesis</fullName>
    </submittedName>
</protein>
<dbReference type="RefSeq" id="WP_091091714.1">
    <property type="nucleotide sequence ID" value="NZ_FNRD01000010.1"/>
</dbReference>
<reference evidence="4" key="1">
    <citation type="submission" date="2016-10" db="EMBL/GenBank/DDBJ databases">
        <authorList>
            <person name="Varghese N."/>
            <person name="Submissions S."/>
        </authorList>
    </citation>
    <scope>NUCLEOTIDE SEQUENCE [LARGE SCALE GENOMIC DNA]</scope>
    <source>
        <strain evidence="4">DSM 22376</strain>
    </source>
</reference>
<dbReference type="Proteomes" id="UP000198951">
    <property type="component" value="Unassembled WGS sequence"/>
</dbReference>
<feature type="domain" description="Glycosyl transferase family 1" evidence="1">
    <location>
        <begin position="186"/>
        <end position="341"/>
    </location>
</feature>
<keyword evidence="4" id="KW-1185">Reference proteome</keyword>
<accession>A0A1H4ESC4</accession>
<evidence type="ECO:0000313" key="4">
    <source>
        <dbReference type="Proteomes" id="UP000198951"/>
    </source>
</evidence>
<keyword evidence="3" id="KW-0808">Transferase</keyword>
<dbReference type="Pfam" id="PF13439">
    <property type="entry name" value="Glyco_transf_4"/>
    <property type="match status" value="1"/>
</dbReference>
<dbReference type="InterPro" id="IPR028098">
    <property type="entry name" value="Glyco_trans_4-like_N"/>
</dbReference>
<dbReference type="InterPro" id="IPR001296">
    <property type="entry name" value="Glyco_trans_1"/>
</dbReference>
<dbReference type="OrthoDB" id="9811239at2"/>
<gene>
    <name evidence="3" type="ORF">SAMN05443667_110123</name>
</gene>
<dbReference type="Gene3D" id="3.40.50.2000">
    <property type="entry name" value="Glycogen Phosphorylase B"/>
    <property type="match status" value="2"/>
</dbReference>
<name>A0A1H4ESC4_9FLAO</name>
<dbReference type="EMBL" id="FNRD01000010">
    <property type="protein sequence ID" value="SEA87162.1"/>
    <property type="molecule type" value="Genomic_DNA"/>
</dbReference>
<dbReference type="PANTHER" id="PTHR12526">
    <property type="entry name" value="GLYCOSYLTRANSFERASE"/>
    <property type="match status" value="1"/>
</dbReference>